<reference evidence="3" key="1">
    <citation type="journal article" date="2015" name="Genome Announc.">
        <title>Complete Genome Sequence of Herbaspirillum hiltneri N3 (DSM 17495), Isolated from Surface-Sterilized Wheat Roots.</title>
        <authorList>
            <person name="Guizelini D."/>
            <person name="Saizaki P.M."/>
            <person name="Coimbra N.A."/>
            <person name="Weiss V.A."/>
            <person name="Faoro H."/>
            <person name="Sfeir M.Z."/>
            <person name="Baura V.A."/>
            <person name="Monteiro R.A."/>
            <person name="Chubatsu L.S."/>
            <person name="Souza E.M."/>
            <person name="Cruz L.M."/>
            <person name="Pedrosa F.O."/>
            <person name="Raittz R.T."/>
            <person name="Marchaukoski J.N."/>
            <person name="Steffens M.B."/>
        </authorList>
    </citation>
    <scope>NUCLEOTIDE SEQUENCE [LARGE SCALE GENOMIC DNA]</scope>
    <source>
        <strain evidence="3">N3</strain>
    </source>
</reference>
<organism evidence="2 3">
    <name type="scientific">Herbaspirillum hiltneri N3</name>
    <dbReference type="NCBI Taxonomy" id="1262470"/>
    <lineage>
        <taxon>Bacteria</taxon>
        <taxon>Pseudomonadati</taxon>
        <taxon>Pseudomonadota</taxon>
        <taxon>Betaproteobacteria</taxon>
        <taxon>Burkholderiales</taxon>
        <taxon>Oxalobacteraceae</taxon>
        <taxon>Herbaspirillum</taxon>
    </lineage>
</organism>
<dbReference type="Pfam" id="PF09604">
    <property type="entry name" value="Potass_KdpF"/>
    <property type="match status" value="1"/>
</dbReference>
<protein>
    <submittedName>
        <fullName evidence="2">ATPase</fullName>
    </submittedName>
</protein>
<keyword evidence="1" id="KW-0472">Membrane</keyword>
<name>A0ABM5UXS8_9BURK</name>
<gene>
    <name evidence="2" type="ORF">F506_05300</name>
</gene>
<dbReference type="EMBL" id="CP011409">
    <property type="protein sequence ID" value="AKZ62160.1"/>
    <property type="molecule type" value="Genomic_DNA"/>
</dbReference>
<evidence type="ECO:0000313" key="2">
    <source>
        <dbReference type="EMBL" id="AKZ62160.1"/>
    </source>
</evidence>
<evidence type="ECO:0000256" key="1">
    <source>
        <dbReference type="SAM" id="Phobius"/>
    </source>
</evidence>
<dbReference type="InterPro" id="IPR011726">
    <property type="entry name" value="KdpF"/>
</dbReference>
<keyword evidence="3" id="KW-1185">Reference proteome</keyword>
<dbReference type="NCBIfam" id="TIGR02115">
    <property type="entry name" value="potass_kdpF"/>
    <property type="match status" value="1"/>
</dbReference>
<keyword evidence="1" id="KW-0812">Transmembrane</keyword>
<evidence type="ECO:0000313" key="3">
    <source>
        <dbReference type="Proteomes" id="UP000063429"/>
    </source>
</evidence>
<keyword evidence="1" id="KW-1133">Transmembrane helix</keyword>
<dbReference type="Proteomes" id="UP000063429">
    <property type="component" value="Chromosome"/>
</dbReference>
<dbReference type="RefSeq" id="WP_053195662.1">
    <property type="nucleotide sequence ID" value="NZ_CP011409.1"/>
</dbReference>
<sequence length="29" mass="3125">MSVMQILGLAVSVGLLAYLIYALIKPEAF</sequence>
<accession>A0ABM5UXS8</accession>
<proteinExistence type="predicted"/>
<feature type="transmembrane region" description="Helical" evidence="1">
    <location>
        <begin position="6"/>
        <end position="24"/>
    </location>
</feature>